<evidence type="ECO:0000256" key="1">
    <source>
        <dbReference type="SAM" id="Phobius"/>
    </source>
</evidence>
<reference evidence="2 3" key="1">
    <citation type="submission" date="2020-04" db="EMBL/GenBank/DDBJ databases">
        <title>Advantages and limits of metagenomic assembly and binning of a giant virus.</title>
        <authorList>
            <person name="Schulz F."/>
            <person name="Andreani J."/>
            <person name="Francis R."/>
            <person name="Boudjemaa H."/>
            <person name="Bou Khalil J.Y."/>
            <person name="Lee J."/>
            <person name="La Scola B."/>
            <person name="Woyke T."/>
        </authorList>
    </citation>
    <scope>NUCLEOTIDE SEQUENCE [LARGE SCALE GENOMIC DNA]</scope>
    <source>
        <strain evidence="2 3">FV1/VV64</strain>
    </source>
</reference>
<keyword evidence="1" id="KW-1133">Transmembrane helix</keyword>
<dbReference type="Proteomes" id="UP001162001">
    <property type="component" value="Segment"/>
</dbReference>
<name>A0A7D3UVU7_9VIRU</name>
<keyword evidence="3" id="KW-1185">Reference proteome</keyword>
<feature type="transmembrane region" description="Helical" evidence="1">
    <location>
        <begin position="142"/>
        <end position="163"/>
    </location>
</feature>
<dbReference type="EMBL" id="MT418680">
    <property type="protein sequence ID" value="QKF94334.1"/>
    <property type="molecule type" value="Genomic_DNA"/>
</dbReference>
<keyword evidence="1" id="KW-0472">Membrane</keyword>
<proteinExistence type="predicted"/>
<organism evidence="2 3">
    <name type="scientific">Fadolivirus FV1/VV64</name>
    <dbReference type="NCBI Taxonomy" id="3070911"/>
    <lineage>
        <taxon>Viruses</taxon>
        <taxon>Varidnaviria</taxon>
        <taxon>Bamfordvirae</taxon>
        <taxon>Nucleocytoviricota</taxon>
        <taxon>Megaviricetes</taxon>
        <taxon>Imitervirales</taxon>
        <taxon>Mimiviridae</taxon>
        <taxon>Klosneuvirinae</taxon>
        <taxon>Fadolivirus</taxon>
        <taxon>Fadolivirus algeromassiliense</taxon>
    </lineage>
</organism>
<gene>
    <name evidence="2" type="ORF">Fadolivirus_1_876</name>
</gene>
<evidence type="ECO:0000313" key="3">
    <source>
        <dbReference type="Proteomes" id="UP001162001"/>
    </source>
</evidence>
<evidence type="ECO:0000313" key="2">
    <source>
        <dbReference type="EMBL" id="QKF94334.1"/>
    </source>
</evidence>
<protein>
    <submittedName>
        <fullName evidence="2">Uncharacterized protein</fullName>
    </submittedName>
</protein>
<sequence>MASKIQDLELKKKALEEAISYPRLREDKDTCLIEVQSFTYESVSDKIQNNEKLTNLEGAKMEMILEMIRLLSEYKIKYNVELHNHIVFYWRGLPIMTIKITGDPSNETLNTQANSGRMIYVSVKAYNDELQTYLTDKKISRVVAGTIGGLLLLGGAMFAYGFVKSKVVSD</sequence>
<accession>A0A7D3UVU7</accession>
<keyword evidence="1" id="KW-0812">Transmembrane</keyword>